<dbReference type="Pfam" id="PF05827">
    <property type="entry name" value="VAS1_LD"/>
    <property type="match status" value="1"/>
</dbReference>
<dbReference type="GO" id="GO:0030641">
    <property type="term" value="P:regulation of cellular pH"/>
    <property type="evidence" value="ECO:0007669"/>
    <property type="project" value="TreeGrafter"/>
</dbReference>
<proteinExistence type="inferred from homology"/>
<dbReference type="AlphaFoldDB" id="A0AA38HTI6"/>
<keyword evidence="12" id="KW-1185">Reference proteome</keyword>
<evidence type="ECO:0000259" key="10">
    <source>
        <dbReference type="Pfam" id="PF20520"/>
    </source>
</evidence>
<dbReference type="Pfam" id="PF20520">
    <property type="entry name" value="Ac45-VOA1_TM"/>
    <property type="match status" value="1"/>
</dbReference>
<evidence type="ECO:0000313" key="12">
    <source>
        <dbReference type="Proteomes" id="UP001168821"/>
    </source>
</evidence>
<dbReference type="PANTHER" id="PTHR12471">
    <property type="entry name" value="VACUOLAR ATP SYNTHASE SUBUNIT S1"/>
    <property type="match status" value="1"/>
</dbReference>
<feature type="transmembrane region" description="Helical" evidence="7">
    <location>
        <begin position="300"/>
        <end position="321"/>
    </location>
</feature>
<evidence type="ECO:0000256" key="6">
    <source>
        <dbReference type="SAM" id="MobiDB-lite"/>
    </source>
</evidence>
<feature type="domain" description="V-type proton ATPase subunit S1 luminal" evidence="9">
    <location>
        <begin position="192"/>
        <end position="280"/>
    </location>
</feature>
<evidence type="ECO:0000256" key="5">
    <source>
        <dbReference type="ARBA" id="ARBA00023136"/>
    </source>
</evidence>
<organism evidence="11 12">
    <name type="scientific">Zophobas morio</name>
    <dbReference type="NCBI Taxonomy" id="2755281"/>
    <lineage>
        <taxon>Eukaryota</taxon>
        <taxon>Metazoa</taxon>
        <taxon>Ecdysozoa</taxon>
        <taxon>Arthropoda</taxon>
        <taxon>Hexapoda</taxon>
        <taxon>Insecta</taxon>
        <taxon>Pterygota</taxon>
        <taxon>Neoptera</taxon>
        <taxon>Endopterygota</taxon>
        <taxon>Coleoptera</taxon>
        <taxon>Polyphaga</taxon>
        <taxon>Cucujiformia</taxon>
        <taxon>Tenebrionidae</taxon>
        <taxon>Zophobas</taxon>
    </lineage>
</organism>
<comment type="caution">
    <text evidence="11">The sequence shown here is derived from an EMBL/GenBank/DDBJ whole genome shotgun (WGS) entry which is preliminary data.</text>
</comment>
<comment type="similarity">
    <text evidence="2">Belongs to the vacuolar ATPase subunit S1 family.</text>
</comment>
<reference evidence="11" key="1">
    <citation type="journal article" date="2023" name="G3 (Bethesda)">
        <title>Whole genome assemblies of Zophobas morio and Tenebrio molitor.</title>
        <authorList>
            <person name="Kaur S."/>
            <person name="Stinson S.A."/>
            <person name="diCenzo G.C."/>
        </authorList>
    </citation>
    <scope>NUCLEOTIDE SEQUENCE</scope>
    <source>
        <strain evidence="11">QUZm001</strain>
    </source>
</reference>
<dbReference type="Gene3D" id="2.40.160.110">
    <property type="match status" value="1"/>
</dbReference>
<dbReference type="GO" id="GO:0001671">
    <property type="term" value="F:ATPase activator activity"/>
    <property type="evidence" value="ECO:0007669"/>
    <property type="project" value="TreeGrafter"/>
</dbReference>
<feature type="domain" description="V-type proton ATPase subunit S1/VOA1 transmembrane" evidence="10">
    <location>
        <begin position="295"/>
        <end position="332"/>
    </location>
</feature>
<dbReference type="GO" id="GO:0033176">
    <property type="term" value="C:proton-transporting V-type ATPase complex"/>
    <property type="evidence" value="ECO:0007669"/>
    <property type="project" value="TreeGrafter"/>
</dbReference>
<evidence type="ECO:0000256" key="7">
    <source>
        <dbReference type="SAM" id="Phobius"/>
    </source>
</evidence>
<feature type="compositionally biased region" description="Low complexity" evidence="6">
    <location>
        <begin position="130"/>
        <end position="146"/>
    </location>
</feature>
<feature type="region of interest" description="Disordered" evidence="6">
    <location>
        <begin position="126"/>
        <end position="147"/>
    </location>
</feature>
<comment type="subcellular location">
    <subcellularLocation>
        <location evidence="1">Membrane</location>
        <topology evidence="1">Single-pass membrane protein</topology>
    </subcellularLocation>
</comment>
<evidence type="ECO:0000256" key="8">
    <source>
        <dbReference type="SAM" id="SignalP"/>
    </source>
</evidence>
<keyword evidence="8" id="KW-0732">Signal</keyword>
<keyword evidence="4 7" id="KW-1133">Transmembrane helix</keyword>
<evidence type="ECO:0000259" key="9">
    <source>
        <dbReference type="Pfam" id="PF05827"/>
    </source>
</evidence>
<feature type="signal peptide" evidence="8">
    <location>
        <begin position="1"/>
        <end position="18"/>
    </location>
</feature>
<evidence type="ECO:0000256" key="4">
    <source>
        <dbReference type="ARBA" id="ARBA00022989"/>
    </source>
</evidence>
<protein>
    <recommendedName>
        <fullName evidence="13">V-type proton ATPase subunit S1</fullName>
    </recommendedName>
</protein>
<keyword evidence="5 7" id="KW-0472">Membrane</keyword>
<evidence type="ECO:0000256" key="3">
    <source>
        <dbReference type="ARBA" id="ARBA00022692"/>
    </source>
</evidence>
<keyword evidence="3 7" id="KW-0812">Transmembrane</keyword>
<dbReference type="InterPro" id="IPR046756">
    <property type="entry name" value="VAS1/VOA1_TM"/>
</dbReference>
<evidence type="ECO:0000256" key="1">
    <source>
        <dbReference type="ARBA" id="ARBA00004167"/>
    </source>
</evidence>
<dbReference type="InterPro" id="IPR008388">
    <property type="entry name" value="Ac45_acc_su"/>
</dbReference>
<evidence type="ECO:0000256" key="2">
    <source>
        <dbReference type="ARBA" id="ARBA00009037"/>
    </source>
</evidence>
<dbReference type="EMBL" id="JALNTZ010000008">
    <property type="protein sequence ID" value="KAJ3643720.1"/>
    <property type="molecule type" value="Genomic_DNA"/>
</dbReference>
<accession>A0AA38HTI6</accession>
<name>A0AA38HTI6_9CUCU</name>
<evidence type="ECO:0008006" key="13">
    <source>
        <dbReference type="Google" id="ProtNLM"/>
    </source>
</evidence>
<dbReference type="InterPro" id="IPR046755">
    <property type="entry name" value="VAS1_LD"/>
</dbReference>
<feature type="chain" id="PRO_5041270541" description="V-type proton ATPase subunit S1" evidence="8">
    <location>
        <begin position="19"/>
        <end position="344"/>
    </location>
</feature>
<dbReference type="PANTHER" id="PTHR12471:SF4">
    <property type="entry name" value="AGAP001624-PA"/>
    <property type="match status" value="1"/>
</dbReference>
<gene>
    <name evidence="11" type="ORF">Zmor_026414</name>
</gene>
<dbReference type="Proteomes" id="UP001168821">
    <property type="component" value="Unassembled WGS sequence"/>
</dbReference>
<sequence>MTALAPFIYTLLIYTSTASVLLWSKDTVEVSPLDTFTDEDLQTLVKKLGDPELVIYKSSSELLPKFEELLDGYHKAYNPNDDINTENATEISGLEDLSLLEAKQQEDLSTGVKILSVLVVQNMRRKRDVTSPSSSTEPSGMSPTGPVLYRSQHKDSFYSLIYSSQPLLLRSANSTIELGASVSATIAIQSKDSSSRLDTTILVGEEKIILQFTFSWQNTYWSLATVKMKSTMSNSSTNLTITEPFQVPIRFSYHCNGITVFADADRTTELLIYDMQAQPDSKDGAFGDVYDCVDFTTAPIWSGLFVTAILGLGLIIALIAISEIKTMDKFDNQKTKQLAITVSE</sequence>
<evidence type="ECO:0000313" key="11">
    <source>
        <dbReference type="EMBL" id="KAJ3643720.1"/>
    </source>
</evidence>